<evidence type="ECO:0000256" key="2">
    <source>
        <dbReference type="SAM" id="SignalP"/>
    </source>
</evidence>
<feature type="region of interest" description="Disordered" evidence="1">
    <location>
        <begin position="235"/>
        <end position="260"/>
    </location>
</feature>
<dbReference type="GO" id="GO:0004180">
    <property type="term" value="F:carboxypeptidase activity"/>
    <property type="evidence" value="ECO:0007669"/>
    <property type="project" value="UniProtKB-KW"/>
</dbReference>
<organism evidence="3 4">
    <name type="scientific">Mucilaginibacter terrigena</name>
    <dbReference type="NCBI Taxonomy" id="2492395"/>
    <lineage>
        <taxon>Bacteria</taxon>
        <taxon>Pseudomonadati</taxon>
        <taxon>Bacteroidota</taxon>
        <taxon>Sphingobacteriia</taxon>
        <taxon>Sphingobacteriales</taxon>
        <taxon>Sphingobacteriaceae</taxon>
        <taxon>Mucilaginibacter</taxon>
    </lineage>
</organism>
<protein>
    <submittedName>
        <fullName evidence="3">Carboxypeptidase-like regulatory domain-containing protein</fullName>
    </submittedName>
</protein>
<keyword evidence="3" id="KW-0378">Hydrolase</keyword>
<dbReference type="InterPro" id="IPR008969">
    <property type="entry name" value="CarboxyPept-like_regulatory"/>
</dbReference>
<dbReference type="SUPFAM" id="SSF49464">
    <property type="entry name" value="Carboxypeptidase regulatory domain-like"/>
    <property type="match status" value="1"/>
</dbReference>
<keyword evidence="2" id="KW-0732">Signal</keyword>
<comment type="caution">
    <text evidence="3">The sequence shown here is derived from an EMBL/GenBank/DDBJ whole genome shotgun (WGS) entry which is preliminary data.</text>
</comment>
<dbReference type="Pfam" id="PF13715">
    <property type="entry name" value="CarbopepD_reg_2"/>
    <property type="match status" value="1"/>
</dbReference>
<dbReference type="Proteomes" id="UP000293331">
    <property type="component" value="Unassembled WGS sequence"/>
</dbReference>
<sequence length="260" mass="29821">MKYPLSILLLLLCINASAQLVTGFVVDKKTRKPIEYIVVSASATNTMTNEQGAFTLRITKVTDTLRIKAMGYKPYTKAISPWSGQLKLIELETASIRLNEVAIVAKRNFIRDSVNNRKQFAKQFAFKGPAFTDIMRPTATNVPFAWVSVDLLSLFKSIGKKKTPEYRLQQTMLRYEREDHTNQRFTRKLVSGITGLQGDTLDDFMNEYRPTPAQIDVMTDYNLIFYIKDSFRKFKEKPGADKPTKPKYQTDTEEIDGYKK</sequence>
<accession>A0A4Q5LME5</accession>
<feature type="chain" id="PRO_5020956421" evidence="2">
    <location>
        <begin position="19"/>
        <end position="260"/>
    </location>
</feature>
<reference evidence="3 4" key="1">
    <citation type="submission" date="2019-02" db="EMBL/GenBank/DDBJ databases">
        <title>Bacterial novel species Mucilaginibacter sp. 17JY9-4 isolated from soil.</title>
        <authorList>
            <person name="Jung H.-Y."/>
        </authorList>
    </citation>
    <scope>NUCLEOTIDE SEQUENCE [LARGE SCALE GENOMIC DNA]</scope>
    <source>
        <strain evidence="3 4">17JY9-4</strain>
    </source>
</reference>
<proteinExistence type="predicted"/>
<keyword evidence="3" id="KW-0645">Protease</keyword>
<keyword evidence="3" id="KW-0121">Carboxypeptidase</keyword>
<evidence type="ECO:0000313" key="4">
    <source>
        <dbReference type="Proteomes" id="UP000293331"/>
    </source>
</evidence>
<dbReference type="RefSeq" id="WP_129876782.1">
    <property type="nucleotide sequence ID" value="NZ_SEWG01000004.1"/>
</dbReference>
<dbReference type="OrthoDB" id="714262at2"/>
<dbReference type="EMBL" id="SEWG01000004">
    <property type="protein sequence ID" value="RYU90125.1"/>
    <property type="molecule type" value="Genomic_DNA"/>
</dbReference>
<dbReference type="AlphaFoldDB" id="A0A4Q5LME5"/>
<keyword evidence="4" id="KW-1185">Reference proteome</keyword>
<gene>
    <name evidence="3" type="ORF">EWM62_11320</name>
</gene>
<evidence type="ECO:0000313" key="3">
    <source>
        <dbReference type="EMBL" id="RYU90125.1"/>
    </source>
</evidence>
<evidence type="ECO:0000256" key="1">
    <source>
        <dbReference type="SAM" id="MobiDB-lite"/>
    </source>
</evidence>
<feature type="signal peptide" evidence="2">
    <location>
        <begin position="1"/>
        <end position="18"/>
    </location>
</feature>
<dbReference type="Gene3D" id="2.60.40.1120">
    <property type="entry name" value="Carboxypeptidase-like, regulatory domain"/>
    <property type="match status" value="1"/>
</dbReference>
<name>A0A4Q5LME5_9SPHI</name>